<dbReference type="STRING" id="269621.A0A238FI42"/>
<evidence type="ECO:0000313" key="3">
    <source>
        <dbReference type="EMBL" id="SCV72835.1"/>
    </source>
</evidence>
<keyword evidence="4" id="KW-1185">Reference proteome</keyword>
<feature type="region of interest" description="Disordered" evidence="1">
    <location>
        <begin position="944"/>
        <end position="979"/>
    </location>
</feature>
<feature type="region of interest" description="Disordered" evidence="1">
    <location>
        <begin position="215"/>
        <end position="287"/>
    </location>
</feature>
<feature type="region of interest" description="Disordered" evidence="1">
    <location>
        <begin position="318"/>
        <end position="343"/>
    </location>
</feature>
<feature type="transmembrane region" description="Helical" evidence="2">
    <location>
        <begin position="685"/>
        <end position="705"/>
    </location>
</feature>
<feature type="compositionally biased region" description="Low complexity" evidence="1">
    <location>
        <begin position="909"/>
        <end position="918"/>
    </location>
</feature>
<dbReference type="Proteomes" id="UP000198372">
    <property type="component" value="Unassembled WGS sequence"/>
</dbReference>
<feature type="region of interest" description="Disordered" evidence="1">
    <location>
        <begin position="1312"/>
        <end position="1344"/>
    </location>
</feature>
<feature type="region of interest" description="Disordered" evidence="1">
    <location>
        <begin position="807"/>
        <end position="925"/>
    </location>
</feature>
<keyword evidence="2" id="KW-0812">Transmembrane</keyword>
<feature type="transmembrane region" description="Helical" evidence="2">
    <location>
        <begin position="725"/>
        <end position="751"/>
    </location>
</feature>
<feature type="compositionally biased region" description="Polar residues" evidence="1">
    <location>
        <begin position="1209"/>
        <end position="1220"/>
    </location>
</feature>
<feature type="region of interest" description="Disordered" evidence="1">
    <location>
        <begin position="1177"/>
        <end position="1260"/>
    </location>
</feature>
<dbReference type="EMBL" id="FMSP01000009">
    <property type="protein sequence ID" value="SCV72835.1"/>
    <property type="molecule type" value="Genomic_DNA"/>
</dbReference>
<feature type="compositionally biased region" description="Basic and acidic residues" evidence="1">
    <location>
        <begin position="887"/>
        <end position="898"/>
    </location>
</feature>
<feature type="compositionally biased region" description="Polar residues" evidence="1">
    <location>
        <begin position="1177"/>
        <end position="1189"/>
    </location>
</feature>
<protein>
    <submittedName>
        <fullName evidence="3">BQ2448_4372 protein</fullName>
    </submittedName>
</protein>
<name>A0A238FI42_9BASI</name>
<gene>
    <name evidence="3" type="ORF">BQ2448_4372</name>
</gene>
<evidence type="ECO:0000313" key="4">
    <source>
        <dbReference type="Proteomes" id="UP000198372"/>
    </source>
</evidence>
<feature type="region of interest" description="Disordered" evidence="1">
    <location>
        <begin position="455"/>
        <end position="499"/>
    </location>
</feature>
<organism evidence="3 4">
    <name type="scientific">Microbotryum intermedium</name>
    <dbReference type="NCBI Taxonomy" id="269621"/>
    <lineage>
        <taxon>Eukaryota</taxon>
        <taxon>Fungi</taxon>
        <taxon>Dikarya</taxon>
        <taxon>Basidiomycota</taxon>
        <taxon>Pucciniomycotina</taxon>
        <taxon>Microbotryomycetes</taxon>
        <taxon>Microbotryales</taxon>
        <taxon>Microbotryaceae</taxon>
        <taxon>Microbotryum</taxon>
    </lineage>
</organism>
<proteinExistence type="predicted"/>
<feature type="compositionally biased region" description="Basic and acidic residues" evidence="1">
    <location>
        <begin position="853"/>
        <end position="874"/>
    </location>
</feature>
<feature type="region of interest" description="Disordered" evidence="1">
    <location>
        <begin position="1"/>
        <end position="84"/>
    </location>
</feature>
<sequence>MILSNAVPMPASRAGSPEQELRSASVVPRTSFSAPRGITMDTVDHQHSSSNDPASIPLPASPGEADSPPLVASNRAFRSRRPSPPVPIVIPPRAVLQEPYYVTPSPIPNVSTSNSVWPPPPPASQPRGARLDVPTTSMPFNPGWTAPFPSVQLEASPPRPKRPARPDEALMFASPLPFPGYEQLLQSPTSDTTAVHGGIRERVDLSTFLHETTHAAPPSVAARSPISPISSTHSLGRTSPTTRRKPVPNYEGSPVRRAPASPRGPTPPTSPTRSARGQGQPATPNRLSVGGFEALLARGVPPVSAFVGAGRKRGLGDVDEEDLSAPRHRSAFANDESPKGGKRRATFHGDGIAHEVDPDALEAWNESKRPTLGLARLRKADKETLSWSEKLRQRPWIPGWTNRKETSIRPVSREIGSRNVGTPPIPASTDIPGSIQVIAHDTWKEQGPPTVAKVHAHSHSRNPSARSFVPLPLDNTPQQNGGLRRRSSVAPRESKGSNTGLGEVVVMSSSWEDESLYAPERHRELTLHPGRINMRALDYRNRLVRLAHLFYSLLVIFPIPATLFLDYNVIYALVQIASSPSVPTSSVLVRRDLVGFVRGYVRHWQRGDVAITKVYQNLTSFQYASLSSFSTFSMLWRVHLAPLQCSSHLAKSVVGNRRSDWFIETCYYYSQGWPTLLLLAPRAGLSLALLLLFGTTAYGTASALASTRDSAYFNTDGTLTSFSVGFLMANLAWAAWHLLLWSLAVIGLGFYKLFSSSHSSIAHSSSSRLDLTRTVSSSYDQSATPSDWRSRRDRRLRAAILMCLPRSDRPSPDLTGRYANEPKGGYHHAKSASSPQLLQAPPRPARPELTPEGARRDDRAGVNEGKQKENRTKYMDATQRQKMINLDQERRKLARDDAAATLSGRRSKASSPPAARSPYILPTPRISETPLMDREMETFSDEAIRSPSPEMSSEPATRGVSSPLGLVSPSTRQRRFAARSPAAPELRLDLSAVVDKSNLLRPPFKSHFSLASDLTGVAKASSPTSPGGVDFFTGPPATMKLAESEVTRPSAGLVPPSPFAMNSSPSFPSSATDPAMSPIDVPRTPNLLGDGEGQEWDAAAATTMHARELQAARNLTQTVIERRRISERLLMEVQRLGEAEEAVRREARRLASLKRIGEVSSAGIMQTGLGVSIQSPIDASTRDASSPVQERSPAAPFTPQLDSPEETTRMSQMAPNNDRSNALLPPFRFSYSSPDTTQTGLAIDTDPDPDPATVDDSSRSLNPATELLTSATISEAGVDRYNVGSGVVPHPSPTLGRSPYALAQASTSTGTFGVAKSRESKINPDGAAGEPIAEVLETNPSSST</sequence>
<keyword evidence="2" id="KW-1133">Transmembrane helix</keyword>
<dbReference type="OrthoDB" id="2525622at2759"/>
<accession>A0A238FI42</accession>
<feature type="compositionally biased region" description="Polar residues" evidence="1">
    <location>
        <begin position="227"/>
        <end position="241"/>
    </location>
</feature>
<evidence type="ECO:0000256" key="1">
    <source>
        <dbReference type="SAM" id="MobiDB-lite"/>
    </source>
</evidence>
<feature type="compositionally biased region" description="Polar residues" evidence="1">
    <location>
        <begin position="1230"/>
        <end position="1240"/>
    </location>
</feature>
<evidence type="ECO:0000256" key="2">
    <source>
        <dbReference type="SAM" id="Phobius"/>
    </source>
</evidence>
<keyword evidence="2" id="KW-0472">Membrane</keyword>
<reference evidence="4" key="1">
    <citation type="submission" date="2016-09" db="EMBL/GenBank/DDBJ databases">
        <authorList>
            <person name="Jeantristanb JTB J.-T."/>
            <person name="Ricardo R."/>
        </authorList>
    </citation>
    <scope>NUCLEOTIDE SEQUENCE [LARGE SCALE GENOMIC DNA]</scope>
</reference>